<dbReference type="Proteomes" id="UP001166674">
    <property type="component" value="Unassembled WGS sequence"/>
</dbReference>
<keyword evidence="2" id="KW-0645">Protease</keyword>
<keyword evidence="3" id="KW-1185">Reference proteome</keyword>
<dbReference type="EMBL" id="JAATJV010445400">
    <property type="protein sequence ID" value="MBZ3891103.1"/>
    <property type="molecule type" value="Genomic_DNA"/>
</dbReference>
<dbReference type="GO" id="GO:0008233">
    <property type="term" value="F:peptidase activity"/>
    <property type="evidence" value="ECO:0007669"/>
    <property type="project" value="UniProtKB-KW"/>
</dbReference>
<reference evidence="2" key="1">
    <citation type="submission" date="2020-03" db="EMBL/GenBank/DDBJ databases">
        <title>Studies in the Genomics of Life Span.</title>
        <authorList>
            <person name="Glass D."/>
        </authorList>
    </citation>
    <scope>NUCLEOTIDE SEQUENCE</scope>
    <source>
        <strain evidence="2">SUZIE</strain>
        <tissue evidence="2">Muscle</tissue>
    </source>
</reference>
<proteinExistence type="predicted"/>
<feature type="region of interest" description="Disordered" evidence="1">
    <location>
        <begin position="104"/>
        <end position="153"/>
    </location>
</feature>
<keyword evidence="2" id="KW-0378">Hydrolase</keyword>
<evidence type="ECO:0000313" key="2">
    <source>
        <dbReference type="EMBL" id="MBZ3891103.1"/>
    </source>
</evidence>
<evidence type="ECO:0000256" key="1">
    <source>
        <dbReference type="SAM" id="MobiDB-lite"/>
    </source>
</evidence>
<sequence length="153" mass="16728">MLKLGNKSPNGISDYPKIRVTVTREQPRGVLPSFGFTLNSEGCSRTGGLAKAKAIQSPLMWKPQEQAAIEVISEEGGKGLRCPHCTVEGVQKEEGEKYQRLLERLKEGGHGNSVPPATSHHHSSQRSQMDTLKTKAWGDEQNHGVGATRFVPK</sequence>
<name>A0AA41T7S6_SCICA</name>
<gene>
    <name evidence="2" type="ORF">SUZIE_211285</name>
</gene>
<accession>A0AA41T7S6</accession>
<organism evidence="2 3">
    <name type="scientific">Sciurus carolinensis</name>
    <name type="common">Eastern gray squirrel</name>
    <dbReference type="NCBI Taxonomy" id="30640"/>
    <lineage>
        <taxon>Eukaryota</taxon>
        <taxon>Metazoa</taxon>
        <taxon>Chordata</taxon>
        <taxon>Craniata</taxon>
        <taxon>Vertebrata</taxon>
        <taxon>Euteleostomi</taxon>
        <taxon>Mammalia</taxon>
        <taxon>Eutheria</taxon>
        <taxon>Euarchontoglires</taxon>
        <taxon>Glires</taxon>
        <taxon>Rodentia</taxon>
        <taxon>Sciuromorpha</taxon>
        <taxon>Sciuridae</taxon>
        <taxon>Sciurinae</taxon>
        <taxon>Sciurini</taxon>
        <taxon>Sciurus</taxon>
    </lineage>
</organism>
<feature type="compositionally biased region" description="Basic and acidic residues" evidence="1">
    <location>
        <begin position="132"/>
        <end position="142"/>
    </location>
</feature>
<evidence type="ECO:0000313" key="3">
    <source>
        <dbReference type="Proteomes" id="UP001166674"/>
    </source>
</evidence>
<comment type="caution">
    <text evidence="2">The sequence shown here is derived from an EMBL/GenBank/DDBJ whole genome shotgun (WGS) entry which is preliminary data.</text>
</comment>
<protein>
    <submittedName>
        <fullName evidence="2">Sentrin-specific protease 2</fullName>
    </submittedName>
</protein>
<dbReference type="GO" id="GO:0006508">
    <property type="term" value="P:proteolysis"/>
    <property type="evidence" value="ECO:0007669"/>
    <property type="project" value="UniProtKB-KW"/>
</dbReference>
<dbReference type="AlphaFoldDB" id="A0AA41T7S6"/>